<accession>A0AAD3SPP5</accession>
<evidence type="ECO:0000313" key="1">
    <source>
        <dbReference type="EMBL" id="GMH14545.1"/>
    </source>
</evidence>
<name>A0AAD3SPP5_NEPGR</name>
<comment type="caution">
    <text evidence="1">The sequence shown here is derived from an EMBL/GenBank/DDBJ whole genome shotgun (WGS) entry which is preliminary data.</text>
</comment>
<proteinExistence type="predicted"/>
<organism evidence="1 2">
    <name type="scientific">Nepenthes gracilis</name>
    <name type="common">Slender pitcher plant</name>
    <dbReference type="NCBI Taxonomy" id="150966"/>
    <lineage>
        <taxon>Eukaryota</taxon>
        <taxon>Viridiplantae</taxon>
        <taxon>Streptophyta</taxon>
        <taxon>Embryophyta</taxon>
        <taxon>Tracheophyta</taxon>
        <taxon>Spermatophyta</taxon>
        <taxon>Magnoliopsida</taxon>
        <taxon>eudicotyledons</taxon>
        <taxon>Gunneridae</taxon>
        <taxon>Pentapetalae</taxon>
        <taxon>Caryophyllales</taxon>
        <taxon>Nepenthaceae</taxon>
        <taxon>Nepenthes</taxon>
    </lineage>
</organism>
<dbReference type="Proteomes" id="UP001279734">
    <property type="component" value="Unassembled WGS sequence"/>
</dbReference>
<sequence>MQRWRAVISATGRVKIHQNRIKDQCIWTLKVPVSTPWYWRKIMKLWSFMCTHTTYSIGDGSETFLWLDNWHPFDPLRDVNTDYTRLVSVLPWDVKVTDIIRDDQWSWPNPFDLEVSCLVENMPDYLSNVYRKDSV</sequence>
<dbReference type="AlphaFoldDB" id="A0AAD3SPP5"/>
<evidence type="ECO:0000313" key="2">
    <source>
        <dbReference type="Proteomes" id="UP001279734"/>
    </source>
</evidence>
<protein>
    <submittedName>
        <fullName evidence="1">Uncharacterized protein</fullName>
    </submittedName>
</protein>
<dbReference type="EMBL" id="BSYO01000014">
    <property type="protein sequence ID" value="GMH14545.1"/>
    <property type="molecule type" value="Genomic_DNA"/>
</dbReference>
<keyword evidence="2" id="KW-1185">Reference proteome</keyword>
<reference evidence="1" key="1">
    <citation type="submission" date="2023-05" db="EMBL/GenBank/DDBJ databases">
        <title>Nepenthes gracilis genome sequencing.</title>
        <authorList>
            <person name="Fukushima K."/>
        </authorList>
    </citation>
    <scope>NUCLEOTIDE SEQUENCE</scope>
    <source>
        <strain evidence="1">SING2019-196</strain>
    </source>
</reference>
<gene>
    <name evidence="1" type="ORF">Nepgr_016386</name>
</gene>